<evidence type="ECO:0000256" key="9">
    <source>
        <dbReference type="SAM" id="Phobius"/>
    </source>
</evidence>
<dbReference type="RefSeq" id="WP_119901422.1">
    <property type="nucleotide sequence ID" value="NZ_QYZP01000001.1"/>
</dbReference>
<dbReference type="Pfam" id="PF04290">
    <property type="entry name" value="DctQ"/>
    <property type="match status" value="1"/>
</dbReference>
<dbReference type="GO" id="GO:0005886">
    <property type="term" value="C:plasma membrane"/>
    <property type="evidence" value="ECO:0007669"/>
    <property type="project" value="UniProtKB-SubCell"/>
</dbReference>
<evidence type="ECO:0000256" key="7">
    <source>
        <dbReference type="ARBA" id="ARBA00023136"/>
    </source>
</evidence>
<keyword evidence="3" id="KW-1003">Cell membrane</keyword>
<keyword evidence="5 9" id="KW-0812">Transmembrane</keyword>
<evidence type="ECO:0000256" key="6">
    <source>
        <dbReference type="ARBA" id="ARBA00022989"/>
    </source>
</evidence>
<evidence type="ECO:0000313" key="11">
    <source>
        <dbReference type="EMBL" id="RJN32376.1"/>
    </source>
</evidence>
<comment type="subcellular location">
    <subcellularLocation>
        <location evidence="1">Cell inner membrane</location>
        <topology evidence="1">Multi-pass membrane protein</topology>
    </subcellularLocation>
</comment>
<dbReference type="OrthoDB" id="3557025at2"/>
<evidence type="ECO:0000256" key="3">
    <source>
        <dbReference type="ARBA" id="ARBA00022475"/>
    </source>
</evidence>
<name>A0A3A4F3F9_9MICC</name>
<evidence type="ECO:0000313" key="12">
    <source>
        <dbReference type="Proteomes" id="UP000266615"/>
    </source>
</evidence>
<comment type="caution">
    <text evidence="11">The sequence shown here is derived from an EMBL/GenBank/DDBJ whole genome shotgun (WGS) entry which is preliminary data.</text>
</comment>
<dbReference type="InterPro" id="IPR055348">
    <property type="entry name" value="DctQ"/>
</dbReference>
<proteinExistence type="inferred from homology"/>
<feature type="transmembrane region" description="Helical" evidence="9">
    <location>
        <begin position="99"/>
        <end position="121"/>
    </location>
</feature>
<reference evidence="11 12" key="1">
    <citation type="submission" date="2018-09" db="EMBL/GenBank/DDBJ databases">
        <title>Nesterenkonia natronophila sp. nov., an alkaliphilic actinobacteriume isolated from a soda lake, and emended description of the genus Nesterenkonia.</title>
        <authorList>
            <person name="Menes R.J."/>
            <person name="Iriarte A."/>
        </authorList>
    </citation>
    <scope>NUCLEOTIDE SEQUENCE [LARGE SCALE GENOMIC DNA]</scope>
    <source>
        <strain evidence="11 12">M8</strain>
    </source>
</reference>
<dbReference type="InterPro" id="IPR007387">
    <property type="entry name" value="TRAP_DctQ"/>
</dbReference>
<dbReference type="AlphaFoldDB" id="A0A3A4F3F9"/>
<keyword evidence="12" id="KW-1185">Reference proteome</keyword>
<feature type="transmembrane region" description="Helical" evidence="9">
    <location>
        <begin position="141"/>
        <end position="165"/>
    </location>
</feature>
<gene>
    <name evidence="11" type="ORF">D3250_00485</name>
</gene>
<dbReference type="GO" id="GO:0022857">
    <property type="term" value="F:transmembrane transporter activity"/>
    <property type="evidence" value="ECO:0007669"/>
    <property type="project" value="TreeGrafter"/>
</dbReference>
<evidence type="ECO:0000256" key="4">
    <source>
        <dbReference type="ARBA" id="ARBA00022519"/>
    </source>
</evidence>
<dbReference type="Proteomes" id="UP000266615">
    <property type="component" value="Unassembled WGS sequence"/>
</dbReference>
<keyword evidence="6 9" id="KW-1133">Transmembrane helix</keyword>
<protein>
    <submittedName>
        <fullName evidence="11">TRAP transporter small permease</fullName>
    </submittedName>
</protein>
<evidence type="ECO:0000256" key="8">
    <source>
        <dbReference type="ARBA" id="ARBA00038436"/>
    </source>
</evidence>
<sequence length="182" mass="19756">MSTVSPQDDEFLESKSGIYRGLVRVEQALAILLLVTLFLLIIIQVTARHGFSAPISGTEELARFTFIWFTFIAASFVAARRKHIIVQLYGGGGTGRLIAAIEVFAYTIVIAVSIAMVIGGFLMVQSTWNISSPGTGLPYRFVYSALPIGFALIALHASLNLVLALRHPEQFVGKKDIETAGL</sequence>
<evidence type="ECO:0000256" key="5">
    <source>
        <dbReference type="ARBA" id="ARBA00022692"/>
    </source>
</evidence>
<feature type="domain" description="Tripartite ATP-independent periplasmic transporters DctQ component" evidence="10">
    <location>
        <begin position="37"/>
        <end position="166"/>
    </location>
</feature>
<accession>A0A3A4F3F9</accession>
<evidence type="ECO:0000259" key="10">
    <source>
        <dbReference type="Pfam" id="PF04290"/>
    </source>
</evidence>
<keyword evidence="2" id="KW-0813">Transport</keyword>
<organism evidence="11 12">
    <name type="scientific">Nesterenkonia natronophila</name>
    <dbReference type="NCBI Taxonomy" id="2174932"/>
    <lineage>
        <taxon>Bacteria</taxon>
        <taxon>Bacillati</taxon>
        <taxon>Actinomycetota</taxon>
        <taxon>Actinomycetes</taxon>
        <taxon>Micrococcales</taxon>
        <taxon>Micrococcaceae</taxon>
        <taxon>Nesterenkonia</taxon>
    </lineage>
</organism>
<dbReference type="GO" id="GO:0015740">
    <property type="term" value="P:C4-dicarboxylate transport"/>
    <property type="evidence" value="ECO:0007669"/>
    <property type="project" value="TreeGrafter"/>
</dbReference>
<evidence type="ECO:0000256" key="1">
    <source>
        <dbReference type="ARBA" id="ARBA00004429"/>
    </source>
</evidence>
<dbReference type="PANTHER" id="PTHR35011:SF2">
    <property type="entry name" value="2,3-DIKETO-L-GULONATE TRAP TRANSPORTER SMALL PERMEASE PROTEIN YIAM"/>
    <property type="match status" value="1"/>
</dbReference>
<dbReference type="EMBL" id="QYZP01000001">
    <property type="protein sequence ID" value="RJN32376.1"/>
    <property type="molecule type" value="Genomic_DNA"/>
</dbReference>
<feature type="transmembrane region" description="Helical" evidence="9">
    <location>
        <begin position="28"/>
        <end position="49"/>
    </location>
</feature>
<keyword evidence="7 9" id="KW-0472">Membrane</keyword>
<feature type="transmembrane region" description="Helical" evidence="9">
    <location>
        <begin position="61"/>
        <end position="79"/>
    </location>
</feature>
<keyword evidence="4" id="KW-0997">Cell inner membrane</keyword>
<dbReference type="PANTHER" id="PTHR35011">
    <property type="entry name" value="2,3-DIKETO-L-GULONATE TRAP TRANSPORTER SMALL PERMEASE PROTEIN YIAM"/>
    <property type="match status" value="1"/>
</dbReference>
<evidence type="ECO:0000256" key="2">
    <source>
        <dbReference type="ARBA" id="ARBA00022448"/>
    </source>
</evidence>
<comment type="similarity">
    <text evidence="8">Belongs to the TRAP transporter small permease family.</text>
</comment>